<dbReference type="EMBL" id="CP139487">
    <property type="protein sequence ID" value="WPU65741.1"/>
    <property type="molecule type" value="Genomic_DNA"/>
</dbReference>
<dbReference type="AlphaFoldDB" id="A0AAX4HR63"/>
<dbReference type="Proteomes" id="UP001324634">
    <property type="component" value="Chromosome"/>
</dbReference>
<feature type="signal peptide" evidence="1">
    <location>
        <begin position="1"/>
        <end position="18"/>
    </location>
</feature>
<gene>
    <name evidence="2" type="ORF">SOO65_03180</name>
</gene>
<dbReference type="KEGG" id="psti:SOO65_03180"/>
<dbReference type="InterPro" id="IPR011990">
    <property type="entry name" value="TPR-like_helical_dom_sf"/>
</dbReference>
<accession>A0AAX4HR63</accession>
<proteinExistence type="predicted"/>
<keyword evidence="3" id="KW-1185">Reference proteome</keyword>
<evidence type="ECO:0000313" key="3">
    <source>
        <dbReference type="Proteomes" id="UP001324634"/>
    </source>
</evidence>
<name>A0AAX4HR63_9BACT</name>
<evidence type="ECO:0000256" key="1">
    <source>
        <dbReference type="SAM" id="SignalP"/>
    </source>
</evidence>
<dbReference type="SUPFAM" id="SSF48452">
    <property type="entry name" value="TPR-like"/>
    <property type="match status" value="1"/>
</dbReference>
<keyword evidence="1" id="KW-0732">Signal</keyword>
<reference evidence="2 3" key="1">
    <citation type="submission" date="2023-11" db="EMBL/GenBank/DDBJ databases">
        <title>Peredibacter starrii A3.12.</title>
        <authorList>
            <person name="Mitchell R.J."/>
        </authorList>
    </citation>
    <scope>NUCLEOTIDE SEQUENCE [LARGE SCALE GENOMIC DNA]</scope>
    <source>
        <strain evidence="2 3">A3.12</strain>
    </source>
</reference>
<evidence type="ECO:0000313" key="2">
    <source>
        <dbReference type="EMBL" id="WPU65741.1"/>
    </source>
</evidence>
<dbReference type="Gene3D" id="1.25.40.10">
    <property type="entry name" value="Tetratricopeptide repeat domain"/>
    <property type="match status" value="1"/>
</dbReference>
<dbReference type="RefSeq" id="WP_321396804.1">
    <property type="nucleotide sequence ID" value="NZ_CP139487.1"/>
</dbReference>
<organism evidence="2 3">
    <name type="scientific">Peredibacter starrii</name>
    <dbReference type="NCBI Taxonomy" id="28202"/>
    <lineage>
        <taxon>Bacteria</taxon>
        <taxon>Pseudomonadati</taxon>
        <taxon>Bdellovibrionota</taxon>
        <taxon>Bacteriovoracia</taxon>
        <taxon>Bacteriovoracales</taxon>
        <taxon>Bacteriovoracaceae</taxon>
        <taxon>Peredibacter</taxon>
    </lineage>
</organism>
<evidence type="ECO:0008006" key="4">
    <source>
        <dbReference type="Google" id="ProtNLM"/>
    </source>
</evidence>
<protein>
    <recommendedName>
        <fullName evidence="4">Tetratricopeptide repeat protein</fullName>
    </recommendedName>
</protein>
<sequence>MFSKILLATAILIPSAWASYESAARNYGKGTISLSGYRRTILELVDGGYYYSVVPWMKDYIVKTDRTLDSEMEGALDKMLYATGVKPFESLPENILRRSRSGNIRYILAKRLMKQGKHQEALNELNGISPDHSAFPFVANLRGVIYSLLNDHKDAETQFKDCVNASEKRMGKAESNTQRDQLEINRDYCVAGIARVQYAQADYKKAELSYLDIAKDSFVWPEILFEEAWNSYYLSNYNRTLGKLVSYKAPVFDFIFKPETEVLKALTYMKMCLYEDAKKTADDFYNELLNPSRDLRTFLLSKGKDYRYYYTLMADHESNKPAPLPIVDHILKSIRKDAAYREMKSSLTAAIGEYNLLRKHSGSSMQANLVKNVKTLADEYRTTLGAYVRAGLVSKYSELYTAFQGMSYIKLEVLAQRKERLYQSDTVVNKKRGDVKYIERNDKQYFWNFNGEFWADELGDYVFALRSEC</sequence>
<feature type="chain" id="PRO_5043623748" description="Tetratricopeptide repeat protein" evidence="1">
    <location>
        <begin position="19"/>
        <end position="469"/>
    </location>
</feature>